<feature type="transmembrane region" description="Helical" evidence="6">
    <location>
        <begin position="51"/>
        <end position="76"/>
    </location>
</feature>
<keyword evidence="4 6" id="KW-1133">Transmembrane helix</keyword>
<dbReference type="InterPro" id="IPR001248">
    <property type="entry name" value="Pur-cyt_permease"/>
</dbReference>
<dbReference type="PANTHER" id="PTHR30618">
    <property type="entry name" value="NCS1 FAMILY PURINE/PYRIMIDINE TRANSPORTER"/>
    <property type="match status" value="1"/>
</dbReference>
<comment type="subcellular location">
    <subcellularLocation>
        <location evidence="1">Membrane</location>
        <topology evidence="1">Multi-pass membrane protein</topology>
    </subcellularLocation>
</comment>
<evidence type="ECO:0000256" key="6">
    <source>
        <dbReference type="SAM" id="Phobius"/>
    </source>
</evidence>
<evidence type="ECO:0000256" key="2">
    <source>
        <dbReference type="ARBA" id="ARBA00008974"/>
    </source>
</evidence>
<comment type="similarity">
    <text evidence="2">Belongs to the purine-cytosine permease (2.A.39) family.</text>
</comment>
<evidence type="ECO:0000313" key="8">
    <source>
        <dbReference type="Proteomes" id="UP000477911"/>
    </source>
</evidence>
<comment type="caution">
    <text evidence="7">The sequence shown here is derived from an EMBL/GenBank/DDBJ whole genome shotgun (WGS) entry which is preliminary data.</text>
</comment>
<feature type="transmembrane region" description="Helical" evidence="6">
    <location>
        <begin position="449"/>
        <end position="466"/>
    </location>
</feature>
<dbReference type="RefSeq" id="WP_160895994.1">
    <property type="nucleotide sequence ID" value="NZ_WUMU01000022.1"/>
</dbReference>
<keyword evidence="5 6" id="KW-0472">Membrane</keyword>
<dbReference type="Pfam" id="PF02133">
    <property type="entry name" value="Transp_cyt_pur"/>
    <property type="match status" value="1"/>
</dbReference>
<sequence>MSDLNAGAGDDTDPLKPVLGHEKSWGWFAIFNIWANDIQSLAGYSLVASLFISYGVGGWTAFAALIVAALLVMFLVNLSGAAGERYGIPYPVLARASLGTSGAKLPAVLRAVVAVFWYGVQVYFASTALTLFLHALTGVGNGPVILGMPLLGWVSFLIVWALHIFIFWRGMAWVETFLNIAGPFVYAVMIGLLIVLWVKSDGQLWGAAQTIFANPDATFGTEFKGFVAIVGTMVAYFAAVMINFSDFSRFAKDRRAMVLGNLAGLPFNMVLFSALALLTTAGAAVVYGEAIINPTAIVERTDSVVLSLIAAVTFFAATVGINLVANFIPAVNGIANLAPKKISFRTAGMITSVFALVIGGFWTSFISSFGIAGFVNTLGAMLAPIYGIMIADYYVLRKQKLFRDELYEASGSRYHYGNGWNDAALISFAVAAVFSVATVWVPVLAFLSGYAWICGAILGALFYMVLARRQALAHRAAAAE</sequence>
<name>A0A6L7G7F8_9RHOB</name>
<feature type="transmembrane region" description="Helical" evidence="6">
    <location>
        <begin position="145"/>
        <end position="168"/>
    </location>
</feature>
<protein>
    <submittedName>
        <fullName evidence="7">NCS1 family nucleobase:cation symporter-1</fullName>
    </submittedName>
</protein>
<reference evidence="7 8" key="1">
    <citation type="submission" date="2019-12" db="EMBL/GenBank/DDBJ databases">
        <authorList>
            <person name="Li M."/>
        </authorList>
    </citation>
    <scope>NUCLEOTIDE SEQUENCE [LARGE SCALE GENOMIC DNA]</scope>
    <source>
        <strain evidence="7 8">GBMRC 2024</strain>
    </source>
</reference>
<proteinExistence type="inferred from homology"/>
<evidence type="ECO:0000256" key="1">
    <source>
        <dbReference type="ARBA" id="ARBA00004141"/>
    </source>
</evidence>
<dbReference type="EMBL" id="WUMU01000022">
    <property type="protein sequence ID" value="MXN19869.1"/>
    <property type="molecule type" value="Genomic_DNA"/>
</dbReference>
<dbReference type="InterPro" id="IPR045225">
    <property type="entry name" value="Uracil/uridine/allantoin_perm"/>
</dbReference>
<feature type="transmembrane region" description="Helical" evidence="6">
    <location>
        <begin position="423"/>
        <end position="443"/>
    </location>
</feature>
<feature type="transmembrane region" description="Helical" evidence="6">
    <location>
        <begin position="107"/>
        <end position="133"/>
    </location>
</feature>
<evidence type="ECO:0000256" key="3">
    <source>
        <dbReference type="ARBA" id="ARBA00022692"/>
    </source>
</evidence>
<feature type="transmembrane region" description="Helical" evidence="6">
    <location>
        <begin position="265"/>
        <end position="292"/>
    </location>
</feature>
<gene>
    <name evidence="7" type="ORF">GR170_18705</name>
</gene>
<feature type="transmembrane region" description="Helical" evidence="6">
    <location>
        <begin position="225"/>
        <end position="244"/>
    </location>
</feature>
<feature type="transmembrane region" description="Helical" evidence="6">
    <location>
        <begin position="180"/>
        <end position="198"/>
    </location>
</feature>
<accession>A0A6L7G7F8</accession>
<evidence type="ECO:0000256" key="5">
    <source>
        <dbReference type="ARBA" id="ARBA00023136"/>
    </source>
</evidence>
<feature type="transmembrane region" description="Helical" evidence="6">
    <location>
        <begin position="371"/>
        <end position="396"/>
    </location>
</feature>
<evidence type="ECO:0000256" key="4">
    <source>
        <dbReference type="ARBA" id="ARBA00022989"/>
    </source>
</evidence>
<dbReference type="Gene3D" id="1.10.4160.10">
    <property type="entry name" value="Hydantoin permease"/>
    <property type="match status" value="1"/>
</dbReference>
<evidence type="ECO:0000313" key="7">
    <source>
        <dbReference type="EMBL" id="MXN19869.1"/>
    </source>
</evidence>
<dbReference type="GO" id="GO:0015205">
    <property type="term" value="F:nucleobase transmembrane transporter activity"/>
    <property type="evidence" value="ECO:0007669"/>
    <property type="project" value="TreeGrafter"/>
</dbReference>
<dbReference type="GO" id="GO:0005886">
    <property type="term" value="C:plasma membrane"/>
    <property type="evidence" value="ECO:0007669"/>
    <property type="project" value="TreeGrafter"/>
</dbReference>
<dbReference type="CDD" id="cd11555">
    <property type="entry name" value="SLC-NCS1sbd_u1"/>
    <property type="match status" value="1"/>
</dbReference>
<keyword evidence="8" id="KW-1185">Reference proteome</keyword>
<feature type="transmembrane region" description="Helical" evidence="6">
    <location>
        <begin position="346"/>
        <end position="365"/>
    </location>
</feature>
<dbReference type="Proteomes" id="UP000477911">
    <property type="component" value="Unassembled WGS sequence"/>
</dbReference>
<keyword evidence="3 6" id="KW-0812">Transmembrane</keyword>
<dbReference type="PANTHER" id="PTHR30618:SF6">
    <property type="entry name" value="NCS1 FAMILY NUCLEOBASE:CATION SYMPORTER-1"/>
    <property type="match status" value="1"/>
</dbReference>
<feature type="transmembrane region" description="Helical" evidence="6">
    <location>
        <begin position="304"/>
        <end position="325"/>
    </location>
</feature>
<dbReference type="AlphaFoldDB" id="A0A6L7G7F8"/>
<organism evidence="7 8">
    <name type="scientific">Pseudooceanicola albus</name>
    <dbReference type="NCBI Taxonomy" id="2692189"/>
    <lineage>
        <taxon>Bacteria</taxon>
        <taxon>Pseudomonadati</taxon>
        <taxon>Pseudomonadota</taxon>
        <taxon>Alphaproteobacteria</taxon>
        <taxon>Rhodobacterales</taxon>
        <taxon>Paracoccaceae</taxon>
        <taxon>Pseudooceanicola</taxon>
    </lineage>
</organism>